<dbReference type="RefSeq" id="XP_040803868.1">
    <property type="nucleotide sequence ID" value="XM_040949135.1"/>
</dbReference>
<feature type="transmembrane region" description="Helical" evidence="6">
    <location>
        <begin position="344"/>
        <end position="365"/>
    </location>
</feature>
<dbReference type="GeneID" id="63866468"/>
<dbReference type="PANTHER" id="PTHR23501:SF191">
    <property type="entry name" value="VACUOLAR BASIC AMINO ACID TRANSPORTER 4"/>
    <property type="match status" value="1"/>
</dbReference>
<proteinExistence type="predicted"/>
<dbReference type="VEuPathDB" id="FungiDB:BO72DRAFT_504058"/>
<evidence type="ECO:0000313" key="7">
    <source>
        <dbReference type="EMBL" id="RAK79858.1"/>
    </source>
</evidence>
<dbReference type="InterPro" id="IPR036259">
    <property type="entry name" value="MFS_trans_sf"/>
</dbReference>
<dbReference type="OrthoDB" id="4358118at2759"/>
<keyword evidence="5 6" id="KW-0472">Membrane</keyword>
<evidence type="ECO:0000256" key="5">
    <source>
        <dbReference type="ARBA" id="ARBA00023136"/>
    </source>
</evidence>
<gene>
    <name evidence="7" type="ORF">BO72DRAFT_504058</name>
</gene>
<dbReference type="EMBL" id="KZ824631">
    <property type="protein sequence ID" value="RAK79858.1"/>
    <property type="molecule type" value="Genomic_DNA"/>
</dbReference>
<dbReference type="GO" id="GO:0005886">
    <property type="term" value="C:plasma membrane"/>
    <property type="evidence" value="ECO:0007669"/>
    <property type="project" value="TreeGrafter"/>
</dbReference>
<evidence type="ECO:0000256" key="3">
    <source>
        <dbReference type="ARBA" id="ARBA00022692"/>
    </source>
</evidence>
<keyword evidence="3 6" id="KW-0812">Transmembrane</keyword>
<dbReference type="SUPFAM" id="SSF103473">
    <property type="entry name" value="MFS general substrate transporter"/>
    <property type="match status" value="2"/>
</dbReference>
<feature type="transmembrane region" description="Helical" evidence="6">
    <location>
        <begin position="272"/>
        <end position="292"/>
    </location>
</feature>
<evidence type="ECO:0000313" key="8">
    <source>
        <dbReference type="Proteomes" id="UP000249789"/>
    </source>
</evidence>
<comment type="subcellular location">
    <subcellularLocation>
        <location evidence="1">Endomembrane system</location>
        <topology evidence="1">Multi-pass membrane protein</topology>
    </subcellularLocation>
</comment>
<dbReference type="GO" id="GO:0000329">
    <property type="term" value="C:fungal-type vacuole membrane"/>
    <property type="evidence" value="ECO:0007669"/>
    <property type="project" value="TreeGrafter"/>
</dbReference>
<feature type="transmembrane region" description="Helical" evidence="6">
    <location>
        <begin position="239"/>
        <end position="260"/>
    </location>
</feature>
<protein>
    <recommendedName>
        <fullName evidence="9">MFS general substrate transporter</fullName>
    </recommendedName>
</protein>
<evidence type="ECO:0008006" key="9">
    <source>
        <dbReference type="Google" id="ProtNLM"/>
    </source>
</evidence>
<feature type="transmembrane region" description="Helical" evidence="6">
    <location>
        <begin position="213"/>
        <end position="233"/>
    </location>
</feature>
<dbReference type="AlphaFoldDB" id="A0A8G1RVR4"/>
<evidence type="ECO:0000256" key="1">
    <source>
        <dbReference type="ARBA" id="ARBA00004127"/>
    </source>
</evidence>
<dbReference type="Proteomes" id="UP000249789">
    <property type="component" value="Unassembled WGS sequence"/>
</dbReference>
<evidence type="ECO:0000256" key="4">
    <source>
        <dbReference type="ARBA" id="ARBA00022989"/>
    </source>
</evidence>
<sequence>MFGETRRTDETSNTSLINDINEINEETEQTPCRHRRLPKSQIIVLIAGILISNLSTAIDSSLSASSHVFVASAFDRTNLSSWPVNAFLLMSTTFQPLYARVSDHLGRKTPYLTASALFLGGLLPWFRARLTAMNGIKDDQKTAFLQNYDWWGSMLLIMYHTALYFQSVLLEPPQKASLHLLIPSLAFTLTSATTSSIIARLKTPAHTLHASQALLALRTLALFVVVACTSAHTRLPESIYNLALLLPTLGVGMMTPSAVLTLLSSSTKEDHAVANGCFIMMRSLGVFVAVAAGTTTLQNVFEGTVAAAQQTIEGSSREMIDSARHTIDMIPTLPEPERSIVVEAYAAAFAALFGICVISAGLIVLSLKGVRVQALEFGEYGKQAGSETAEEEGSFEMERARP</sequence>
<keyword evidence="4 6" id="KW-1133">Transmembrane helix</keyword>
<dbReference type="PANTHER" id="PTHR23501">
    <property type="entry name" value="MAJOR FACILITATOR SUPERFAMILY"/>
    <property type="match status" value="1"/>
</dbReference>
<dbReference type="Gene3D" id="1.20.1720.10">
    <property type="entry name" value="Multidrug resistance protein D"/>
    <property type="match status" value="1"/>
</dbReference>
<feature type="transmembrane region" description="Helical" evidence="6">
    <location>
        <begin position="148"/>
        <end position="166"/>
    </location>
</feature>
<keyword evidence="2" id="KW-0813">Transport</keyword>
<accession>A0A8G1RVR4</accession>
<feature type="transmembrane region" description="Helical" evidence="6">
    <location>
        <begin position="178"/>
        <end position="201"/>
    </location>
</feature>
<evidence type="ECO:0000256" key="2">
    <source>
        <dbReference type="ARBA" id="ARBA00022448"/>
    </source>
</evidence>
<reference evidence="7 8" key="1">
    <citation type="submission" date="2018-02" db="EMBL/GenBank/DDBJ databases">
        <title>The genomes of Aspergillus section Nigri reveals drivers in fungal speciation.</title>
        <authorList>
            <consortium name="DOE Joint Genome Institute"/>
            <person name="Vesth T.C."/>
            <person name="Nybo J."/>
            <person name="Theobald S."/>
            <person name="Brandl J."/>
            <person name="Frisvad J.C."/>
            <person name="Nielsen K.F."/>
            <person name="Lyhne E.K."/>
            <person name="Kogle M.E."/>
            <person name="Kuo A."/>
            <person name="Riley R."/>
            <person name="Clum A."/>
            <person name="Nolan M."/>
            <person name="Lipzen A."/>
            <person name="Salamov A."/>
            <person name="Henrissat B."/>
            <person name="Wiebenga A."/>
            <person name="De vries R.P."/>
            <person name="Grigoriev I.V."/>
            <person name="Mortensen U.H."/>
            <person name="Andersen M.R."/>
            <person name="Baker S.E."/>
        </authorList>
    </citation>
    <scope>NUCLEOTIDE SEQUENCE [LARGE SCALE GENOMIC DNA]</scope>
    <source>
        <strain evidence="7 8">CBS 313.89</strain>
    </source>
</reference>
<feature type="transmembrane region" description="Helical" evidence="6">
    <location>
        <begin position="42"/>
        <end position="58"/>
    </location>
</feature>
<evidence type="ECO:0000256" key="6">
    <source>
        <dbReference type="SAM" id="Phobius"/>
    </source>
</evidence>
<keyword evidence="8" id="KW-1185">Reference proteome</keyword>
<organism evidence="7 8">
    <name type="scientific">Aspergillus fijiensis CBS 313.89</name>
    <dbReference type="NCBI Taxonomy" id="1448319"/>
    <lineage>
        <taxon>Eukaryota</taxon>
        <taxon>Fungi</taxon>
        <taxon>Dikarya</taxon>
        <taxon>Ascomycota</taxon>
        <taxon>Pezizomycotina</taxon>
        <taxon>Eurotiomycetes</taxon>
        <taxon>Eurotiomycetidae</taxon>
        <taxon>Eurotiales</taxon>
        <taxon>Aspergillaceae</taxon>
        <taxon>Aspergillus</taxon>
    </lineage>
</organism>
<dbReference type="GO" id="GO:0012505">
    <property type="term" value="C:endomembrane system"/>
    <property type="evidence" value="ECO:0007669"/>
    <property type="project" value="UniProtKB-SubCell"/>
</dbReference>
<feature type="transmembrane region" description="Helical" evidence="6">
    <location>
        <begin position="111"/>
        <end position="128"/>
    </location>
</feature>
<name>A0A8G1RVR4_9EURO</name>
<dbReference type="GO" id="GO:0015174">
    <property type="term" value="F:basic amino acid transmembrane transporter activity"/>
    <property type="evidence" value="ECO:0007669"/>
    <property type="project" value="TreeGrafter"/>
</dbReference>